<dbReference type="GO" id="GO:0000725">
    <property type="term" value="P:recombinational repair"/>
    <property type="evidence" value="ECO:0007669"/>
    <property type="project" value="TreeGrafter"/>
</dbReference>
<feature type="domain" description="UvrD-like helicase C-terminal" evidence="6">
    <location>
        <begin position="548"/>
        <end position="612"/>
    </location>
</feature>
<keyword evidence="8" id="KW-1185">Reference proteome</keyword>
<reference evidence="7 8" key="1">
    <citation type="submission" date="2015-01" db="EMBL/GenBank/DDBJ databases">
        <title>Genome sequence of Anoxybacillus ayderensis strain AB04.</title>
        <authorList>
            <person name="Belduz A.O."/>
            <person name="Canakci S."/>
            <person name="Chan K.-G."/>
            <person name="Kahar U.M."/>
            <person name="Yaakob A.S."/>
            <person name="Chan C.S."/>
            <person name="Goh K.M."/>
        </authorList>
    </citation>
    <scope>NUCLEOTIDE SEQUENCE [LARGE SCALE GENOMIC DNA]</scope>
    <source>
        <strain evidence="7 8">AB04</strain>
    </source>
</reference>
<organism evidence="7 8">
    <name type="scientific">Anoxybacillus ayderensis</name>
    <dbReference type="NCBI Taxonomy" id="265546"/>
    <lineage>
        <taxon>Bacteria</taxon>
        <taxon>Bacillati</taxon>
        <taxon>Bacillota</taxon>
        <taxon>Bacilli</taxon>
        <taxon>Bacillales</taxon>
        <taxon>Anoxybacillaceae</taxon>
        <taxon>Anoxybacillus</taxon>
    </lineage>
</organism>
<dbReference type="SUPFAM" id="SSF52540">
    <property type="entry name" value="P-loop containing nucleoside triphosphate hydrolases"/>
    <property type="match status" value="1"/>
</dbReference>
<dbReference type="Gene3D" id="3.40.50.300">
    <property type="entry name" value="P-loop containing nucleotide triphosphate hydrolases"/>
    <property type="match status" value="2"/>
</dbReference>
<dbReference type="InterPro" id="IPR014017">
    <property type="entry name" value="DNA_helicase_UvrD-like_C"/>
</dbReference>
<dbReference type="PANTHER" id="PTHR11070">
    <property type="entry name" value="UVRD / RECB / PCRA DNA HELICASE FAMILY MEMBER"/>
    <property type="match status" value="1"/>
</dbReference>
<evidence type="ECO:0000259" key="6">
    <source>
        <dbReference type="Pfam" id="PF13361"/>
    </source>
</evidence>
<evidence type="ECO:0000256" key="2">
    <source>
        <dbReference type="ARBA" id="ARBA00022801"/>
    </source>
</evidence>
<keyword evidence="2 7" id="KW-0378">Hydrolase</keyword>
<dbReference type="AlphaFoldDB" id="A0A0D0HSW7"/>
<dbReference type="InterPro" id="IPR027417">
    <property type="entry name" value="P-loop_NTPase"/>
</dbReference>
<protein>
    <submittedName>
        <fullName evidence="7">Helicase IV</fullName>
        <ecNumber evidence="7">3.6.4.12</ecNumber>
    </submittedName>
</protein>
<evidence type="ECO:0000256" key="1">
    <source>
        <dbReference type="ARBA" id="ARBA00022741"/>
    </source>
</evidence>
<dbReference type="EC" id="3.6.4.12" evidence="7"/>
<dbReference type="EMBL" id="JXTG01000009">
    <property type="protein sequence ID" value="KIP20958.1"/>
    <property type="molecule type" value="Genomic_DNA"/>
</dbReference>
<dbReference type="GO" id="GO:0005524">
    <property type="term" value="F:ATP binding"/>
    <property type="evidence" value="ECO:0007669"/>
    <property type="project" value="UniProtKB-KW"/>
</dbReference>
<gene>
    <name evidence="7" type="ORF">JV16_01860</name>
</gene>
<dbReference type="PATRIC" id="fig|265546.4.peg.1857"/>
<keyword evidence="1" id="KW-0547">Nucleotide-binding</keyword>
<dbReference type="GO" id="GO:0016787">
    <property type="term" value="F:hydrolase activity"/>
    <property type="evidence" value="ECO:0007669"/>
    <property type="project" value="UniProtKB-KW"/>
</dbReference>
<comment type="caution">
    <text evidence="7">The sequence shown here is derived from an EMBL/GenBank/DDBJ whole genome shotgun (WGS) entry which is preliminary data.</text>
</comment>
<dbReference type="Pfam" id="PF13245">
    <property type="entry name" value="AAA_19"/>
    <property type="match status" value="1"/>
</dbReference>
<feature type="domain" description="UvrD-like helicase C-terminal" evidence="6">
    <location>
        <begin position="424"/>
        <end position="540"/>
    </location>
</feature>
<evidence type="ECO:0000313" key="7">
    <source>
        <dbReference type="EMBL" id="KIP20958.1"/>
    </source>
</evidence>
<dbReference type="InterPro" id="IPR000212">
    <property type="entry name" value="DNA_helicase_UvrD/REP"/>
</dbReference>
<keyword evidence="4" id="KW-0067">ATP-binding</keyword>
<dbReference type="Pfam" id="PF13361">
    <property type="entry name" value="UvrD_C"/>
    <property type="match status" value="2"/>
</dbReference>
<dbReference type="GO" id="GO:0043138">
    <property type="term" value="F:3'-5' DNA helicase activity"/>
    <property type="evidence" value="ECO:0007669"/>
    <property type="project" value="TreeGrafter"/>
</dbReference>
<evidence type="ECO:0000259" key="5">
    <source>
        <dbReference type="Pfam" id="PF08378"/>
    </source>
</evidence>
<name>A0A0D0HSW7_9BACL</name>
<evidence type="ECO:0000313" key="8">
    <source>
        <dbReference type="Proteomes" id="UP000032047"/>
    </source>
</evidence>
<keyword evidence="3 7" id="KW-0347">Helicase</keyword>
<dbReference type="Pfam" id="PF08378">
    <property type="entry name" value="NERD"/>
    <property type="match status" value="1"/>
</dbReference>
<dbReference type="PANTHER" id="PTHR11070:SF2">
    <property type="entry name" value="ATP-DEPENDENT DNA HELICASE SRS2"/>
    <property type="match status" value="1"/>
</dbReference>
<feature type="domain" description="NERD" evidence="5">
    <location>
        <begin position="14"/>
        <end position="111"/>
    </location>
</feature>
<sequence length="665" mass="77909">MAYMIPETIRSSATAGERLLFRTLKTYLPDDYIVYYEPEIRGRRPDFVIIGPDLGLVVLEVKDYTLSTLLHLNNDEWTIVSSAGEQATVKSPFKQARDNAFHIVNALKKDKNLVHLEGKYQFQLKFPYGYGVVFTRISQKDLVKKQLYPVVDPNFCLLRDEIDPDKETFSEEVLFEKICNMFVVPYRLRTPLTKEEIDAIRYHLFPEVRISAEFRPPTPYQDQVLLSLHDIKAMDLHQENLAKQLGDKNRLIRGVAGSGKTLILASRAKLLAKQHPDWKILILCYNISLAQGIRQMLYHMLHEPDSLFDFDFTKEDGMVKTVGDQIIVRNFHEWLKYDLKISEQQIPYILEKIDKKEAILPMYDAILVDEGQDFSSDWLALISKLLNPATQSLLLVEDRAQTIYRRKRSYVQDTGLSFQGRSKVLTINYRNTAQIVKFAWDFYREHSVLSNKAAQREFEGEIIAPQSTRRKGPEPAIVKAENFGQEMQIVAKQMKRLHEEKNVPYSEMLILYRVKRTHKQNIIDVIKRALEKEQIPYYWLAEDETTKRKFSRDEETVKISKIESSKGLDFQAVFIVNMDNMPFALEEDREREVSLLYIGMTRAKEYLCLSYSGESEFTRYFEQVRTSRLQKKKQMVRNFVLLKGEFHETIRNNLRYIIRPRRTTS</sequence>
<proteinExistence type="predicted"/>
<dbReference type="Proteomes" id="UP000032047">
    <property type="component" value="Unassembled WGS sequence"/>
</dbReference>
<evidence type="ECO:0000256" key="3">
    <source>
        <dbReference type="ARBA" id="ARBA00022806"/>
    </source>
</evidence>
<accession>A0A0D0HSW7</accession>
<dbReference type="RefSeq" id="WP_244463818.1">
    <property type="nucleotide sequence ID" value="NZ_JXTG01000009.1"/>
</dbReference>
<dbReference type="GO" id="GO:0003677">
    <property type="term" value="F:DNA binding"/>
    <property type="evidence" value="ECO:0007669"/>
    <property type="project" value="InterPro"/>
</dbReference>
<dbReference type="InterPro" id="IPR011528">
    <property type="entry name" value="NERD"/>
</dbReference>
<evidence type="ECO:0000256" key="4">
    <source>
        <dbReference type="ARBA" id="ARBA00022840"/>
    </source>
</evidence>